<name>A0A075V682_9PSEU</name>
<dbReference type="EMBL" id="CP008953">
    <property type="protein sequence ID" value="AIG78415.1"/>
    <property type="molecule type" value="Genomic_DNA"/>
</dbReference>
<dbReference type="KEGG" id="aja:AJAP_27850"/>
<dbReference type="HOGENOM" id="CLU_3003873_0_0_11"/>
<proteinExistence type="predicted"/>
<dbReference type="InterPro" id="IPR036410">
    <property type="entry name" value="HSP_DnaJ_Cys-rich_dom_sf"/>
</dbReference>
<dbReference type="AlphaFoldDB" id="A0A075V682"/>
<protein>
    <submittedName>
        <fullName evidence="1">Uncharacterized protein</fullName>
    </submittedName>
</protein>
<evidence type="ECO:0000313" key="2">
    <source>
        <dbReference type="Proteomes" id="UP000028492"/>
    </source>
</evidence>
<evidence type="ECO:0000313" key="1">
    <source>
        <dbReference type="EMBL" id="AIG78415.1"/>
    </source>
</evidence>
<keyword evidence="2" id="KW-1185">Reference proteome</keyword>
<dbReference type="SUPFAM" id="SSF57938">
    <property type="entry name" value="DnaJ/Hsp40 cysteine-rich domain"/>
    <property type="match status" value="1"/>
</dbReference>
<dbReference type="Proteomes" id="UP000028492">
    <property type="component" value="Chromosome"/>
</dbReference>
<sequence length="56" mass="5973">MAKNKDSGREMVVCRRCNGNGFIKVPRAQTDSKGKVTTVQNDEPCGDCGASGRIEG</sequence>
<accession>A0A075V682</accession>
<reference evidence="1 2" key="1">
    <citation type="journal article" date="2014" name="J. Biotechnol.">
        <title>Complete genome sequence of the actinobacterium Amycolatopsis japonica MG417-CF17(T) (=DSM 44213T) producing (S,S)-N,N'-ethylenediaminedisuccinic acid.</title>
        <authorList>
            <person name="Stegmann E."/>
            <person name="Albersmeier A."/>
            <person name="Spohn M."/>
            <person name="Gert H."/>
            <person name="Weber T."/>
            <person name="Wohlleben W."/>
            <person name="Kalinowski J."/>
            <person name="Ruckert C."/>
        </authorList>
    </citation>
    <scope>NUCLEOTIDE SEQUENCE [LARGE SCALE GENOMIC DNA]</scope>
    <source>
        <strain evidence="2">MG417-CF17 (DSM 44213)</strain>
    </source>
</reference>
<gene>
    <name evidence="1" type="ORF">AJAP_27850</name>
</gene>
<organism evidence="1 2">
    <name type="scientific">Amycolatopsis japonica</name>
    <dbReference type="NCBI Taxonomy" id="208439"/>
    <lineage>
        <taxon>Bacteria</taxon>
        <taxon>Bacillati</taxon>
        <taxon>Actinomycetota</taxon>
        <taxon>Actinomycetes</taxon>
        <taxon>Pseudonocardiales</taxon>
        <taxon>Pseudonocardiaceae</taxon>
        <taxon>Amycolatopsis</taxon>
        <taxon>Amycolatopsis japonica group</taxon>
    </lineage>
</organism>
<dbReference type="Gene3D" id="2.10.230.10">
    <property type="entry name" value="Heat shock protein DnaJ, cysteine-rich domain"/>
    <property type="match status" value="1"/>
</dbReference>
<dbReference type="STRING" id="208439.AJAP_27850"/>